<dbReference type="InterPro" id="IPR036681">
    <property type="entry name" value="PgpA-like_sf"/>
</dbReference>
<dbReference type="AlphaFoldDB" id="A0A8J2UC38"/>
<feature type="domain" description="YutG/PgpA" evidence="2">
    <location>
        <begin position="8"/>
        <end position="149"/>
    </location>
</feature>
<comment type="caution">
    <text evidence="3">The sequence shown here is derived from an EMBL/GenBank/DDBJ whole genome shotgun (WGS) entry which is preliminary data.</text>
</comment>
<keyword evidence="1" id="KW-0472">Membrane</keyword>
<evidence type="ECO:0000313" key="4">
    <source>
        <dbReference type="Proteomes" id="UP000607559"/>
    </source>
</evidence>
<sequence>MGLVHRLISTCLGIGYTPKGGGSLAAALCCIVWYFAWPGGNEHFRNGVFQVLVTAFILVIGAWSAGKMEREWGEDSYRIVIDEIAGMSLTLCFVPHRWQYMVIGFLLFRFFDIAKPLGIRKMEGLGGGWGVMMDDMLAGVYSSLLLQIVVLIKPW</sequence>
<dbReference type="CDD" id="cd06971">
    <property type="entry name" value="PgpA"/>
    <property type="match status" value="1"/>
</dbReference>
<feature type="transmembrane region" description="Helical" evidence="1">
    <location>
        <begin position="20"/>
        <end position="36"/>
    </location>
</feature>
<keyword evidence="1" id="KW-0812">Transmembrane</keyword>
<dbReference type="PIRSF" id="PIRSF006162">
    <property type="entry name" value="PgpA"/>
    <property type="match status" value="1"/>
</dbReference>
<accession>A0A8J2UC38</accession>
<gene>
    <name evidence="3" type="ORF">GCM10011511_20370</name>
</gene>
<dbReference type="GO" id="GO:0008962">
    <property type="term" value="F:phosphatidylglycerophosphatase activity"/>
    <property type="evidence" value="ECO:0007669"/>
    <property type="project" value="InterPro"/>
</dbReference>
<name>A0A8J2UC38_9BACT</name>
<reference evidence="3" key="1">
    <citation type="journal article" date="2014" name="Int. J. Syst. Evol. Microbiol.">
        <title>Complete genome sequence of Corynebacterium casei LMG S-19264T (=DSM 44701T), isolated from a smear-ripened cheese.</title>
        <authorList>
            <consortium name="US DOE Joint Genome Institute (JGI-PGF)"/>
            <person name="Walter F."/>
            <person name="Albersmeier A."/>
            <person name="Kalinowski J."/>
            <person name="Ruckert C."/>
        </authorList>
    </citation>
    <scope>NUCLEOTIDE SEQUENCE</scope>
    <source>
        <strain evidence="3">CGMCC 1.15448</strain>
    </source>
</reference>
<dbReference type="InterPro" id="IPR026037">
    <property type="entry name" value="PgpA"/>
</dbReference>
<dbReference type="PANTHER" id="PTHR36305:SF1">
    <property type="entry name" value="PHOSPHATIDYLGLYCEROPHOSPHATASE A"/>
    <property type="match status" value="1"/>
</dbReference>
<keyword evidence="1" id="KW-1133">Transmembrane helix</keyword>
<evidence type="ECO:0000256" key="1">
    <source>
        <dbReference type="SAM" id="Phobius"/>
    </source>
</evidence>
<evidence type="ECO:0000259" key="2">
    <source>
        <dbReference type="Pfam" id="PF04608"/>
    </source>
</evidence>
<organism evidence="3 4">
    <name type="scientific">Puia dinghuensis</name>
    <dbReference type="NCBI Taxonomy" id="1792502"/>
    <lineage>
        <taxon>Bacteria</taxon>
        <taxon>Pseudomonadati</taxon>
        <taxon>Bacteroidota</taxon>
        <taxon>Chitinophagia</taxon>
        <taxon>Chitinophagales</taxon>
        <taxon>Chitinophagaceae</taxon>
        <taxon>Puia</taxon>
    </lineage>
</organism>
<dbReference type="SUPFAM" id="SSF101307">
    <property type="entry name" value="YutG-like"/>
    <property type="match status" value="1"/>
</dbReference>
<dbReference type="Proteomes" id="UP000607559">
    <property type="component" value="Unassembled WGS sequence"/>
</dbReference>
<dbReference type="PANTHER" id="PTHR36305">
    <property type="entry name" value="PHOSPHATIDYLGLYCEROPHOSPHATASE A"/>
    <property type="match status" value="1"/>
</dbReference>
<protein>
    <submittedName>
        <fullName evidence="3">Phosphatidylglycerophosphatase A</fullName>
    </submittedName>
</protein>
<proteinExistence type="predicted"/>
<evidence type="ECO:0000313" key="3">
    <source>
        <dbReference type="EMBL" id="GGA97000.1"/>
    </source>
</evidence>
<feature type="transmembrane region" description="Helical" evidence="1">
    <location>
        <begin position="48"/>
        <end position="66"/>
    </location>
</feature>
<dbReference type="InterPro" id="IPR007686">
    <property type="entry name" value="YutG/PgpA"/>
</dbReference>
<dbReference type="EMBL" id="BMJC01000002">
    <property type="protein sequence ID" value="GGA97000.1"/>
    <property type="molecule type" value="Genomic_DNA"/>
</dbReference>
<keyword evidence="4" id="KW-1185">Reference proteome</keyword>
<dbReference type="RefSeq" id="WP_188931160.1">
    <property type="nucleotide sequence ID" value="NZ_BMJC01000002.1"/>
</dbReference>
<reference evidence="3" key="2">
    <citation type="submission" date="2020-09" db="EMBL/GenBank/DDBJ databases">
        <authorList>
            <person name="Sun Q."/>
            <person name="Zhou Y."/>
        </authorList>
    </citation>
    <scope>NUCLEOTIDE SEQUENCE</scope>
    <source>
        <strain evidence="3">CGMCC 1.15448</strain>
    </source>
</reference>
<dbReference type="GO" id="GO:0006629">
    <property type="term" value="P:lipid metabolic process"/>
    <property type="evidence" value="ECO:0007669"/>
    <property type="project" value="InterPro"/>
</dbReference>
<dbReference type="Pfam" id="PF04608">
    <property type="entry name" value="PgpA"/>
    <property type="match status" value="1"/>
</dbReference>